<dbReference type="InterPro" id="IPR045056">
    <property type="entry name" value="Nop56/Nop58"/>
</dbReference>
<evidence type="ECO:0000256" key="1">
    <source>
        <dbReference type="PROSITE-ProRule" id="PRU00277"/>
    </source>
</evidence>
<dbReference type="InterPro" id="IPR001179">
    <property type="entry name" value="PPIase_FKBP_dom"/>
</dbReference>
<reference evidence="3" key="1">
    <citation type="journal article" date="2016" name="Nat. Genet.">
        <title>A high-quality carrot genome assembly provides new insights into carotenoid accumulation and asterid genome evolution.</title>
        <authorList>
            <person name="Iorizzo M."/>
            <person name="Ellison S."/>
            <person name="Senalik D."/>
            <person name="Zeng P."/>
            <person name="Satapoomin P."/>
            <person name="Huang J."/>
            <person name="Bowman M."/>
            <person name="Iovene M."/>
            <person name="Sanseverino W."/>
            <person name="Cavagnaro P."/>
            <person name="Yildiz M."/>
            <person name="Macko-Podgorni A."/>
            <person name="Moranska E."/>
            <person name="Grzebelus E."/>
            <person name="Grzebelus D."/>
            <person name="Ashrafi H."/>
            <person name="Zheng Z."/>
            <person name="Cheng S."/>
            <person name="Spooner D."/>
            <person name="Van Deynze A."/>
            <person name="Simon P."/>
        </authorList>
    </citation>
    <scope>NUCLEOTIDE SEQUENCE</scope>
    <source>
        <tissue evidence="3">Leaf</tissue>
    </source>
</reference>
<proteinExistence type="predicted"/>
<protein>
    <recommendedName>
        <fullName evidence="1">peptidylprolyl isomerase</fullName>
        <ecNumber evidence="1">5.2.1.8</ecNumber>
    </recommendedName>
</protein>
<evidence type="ECO:0000313" key="3">
    <source>
        <dbReference type="EMBL" id="WOG98464.1"/>
    </source>
</evidence>
<keyword evidence="1" id="KW-0413">Isomerase</keyword>
<reference evidence="3" key="2">
    <citation type="submission" date="2022-03" db="EMBL/GenBank/DDBJ databases">
        <title>Draft title - Genomic analysis of global carrot germplasm unveils the trajectory of domestication and the origin of high carotenoid orange carrot.</title>
        <authorList>
            <person name="Iorizzo M."/>
            <person name="Ellison S."/>
            <person name="Senalik D."/>
            <person name="Macko-Podgorni A."/>
            <person name="Grzebelus D."/>
            <person name="Bostan H."/>
            <person name="Rolling W."/>
            <person name="Curaba J."/>
            <person name="Simon P."/>
        </authorList>
    </citation>
    <scope>NUCLEOTIDE SEQUENCE</scope>
    <source>
        <tissue evidence="3">Leaf</tissue>
    </source>
</reference>
<dbReference type="EMBL" id="CP093346">
    <property type="protein sequence ID" value="WOG98464.1"/>
    <property type="molecule type" value="Genomic_DNA"/>
</dbReference>
<dbReference type="GO" id="GO:0003755">
    <property type="term" value="F:peptidyl-prolyl cis-trans isomerase activity"/>
    <property type="evidence" value="ECO:0007669"/>
    <property type="project" value="UniProtKB-KW"/>
</dbReference>
<dbReference type="EC" id="5.2.1.8" evidence="1"/>
<organism evidence="3 4">
    <name type="scientific">Daucus carota subsp. sativus</name>
    <name type="common">Carrot</name>
    <dbReference type="NCBI Taxonomy" id="79200"/>
    <lineage>
        <taxon>Eukaryota</taxon>
        <taxon>Viridiplantae</taxon>
        <taxon>Streptophyta</taxon>
        <taxon>Embryophyta</taxon>
        <taxon>Tracheophyta</taxon>
        <taxon>Spermatophyta</taxon>
        <taxon>Magnoliopsida</taxon>
        <taxon>eudicotyledons</taxon>
        <taxon>Gunneridae</taxon>
        <taxon>Pentapetalae</taxon>
        <taxon>asterids</taxon>
        <taxon>campanulids</taxon>
        <taxon>Apiales</taxon>
        <taxon>Apiaceae</taxon>
        <taxon>Apioideae</taxon>
        <taxon>Scandiceae</taxon>
        <taxon>Daucinae</taxon>
        <taxon>Daucus</taxon>
        <taxon>Daucus sect. Daucus</taxon>
    </lineage>
</organism>
<dbReference type="PANTHER" id="PTHR10894">
    <property type="entry name" value="NUCLEOLAR PROTEIN 5 NUCLEOLAR PROTEIN NOP5 NOP58"/>
    <property type="match status" value="1"/>
</dbReference>
<keyword evidence="4" id="KW-1185">Reference proteome</keyword>
<name>A0AAF0WZE8_DAUCS</name>
<sequence length="281" mass="31952">MSLYVLYINESSFSLFQCYGIFKMEENDMAKHVDDRPRFRKIVDLAGFYKFESSEAPKQVKAISKGRVSAKLQNFLLDNLPELEAEKKPEFKLGVKDIKLGARIFRKTNIPCICDKYVLELIRGVHKHFDLLTRFPEPCNLDGDRREPTKRIKKSVPLLKYKLFGCTVEDLKKGRTRYRAATLMDTVSVHYTVTRSKDSKLLLDTNTLGDPVQFRVGRGEVIRALDLGICGMFVRGERRLKVPVSLGYETKSGRGTKDIKGPKGASGHKLIIDVTLVAVDF</sequence>
<dbReference type="SUPFAM" id="SSF54534">
    <property type="entry name" value="FKBP-like"/>
    <property type="match status" value="1"/>
</dbReference>
<dbReference type="Proteomes" id="UP000077755">
    <property type="component" value="Chromosome 4"/>
</dbReference>
<dbReference type="GO" id="GO:0031428">
    <property type="term" value="C:box C/D methylation guide snoRNP complex"/>
    <property type="evidence" value="ECO:0007669"/>
    <property type="project" value="InterPro"/>
</dbReference>
<accession>A0AAF0WZE8</accession>
<evidence type="ECO:0000259" key="2">
    <source>
        <dbReference type="PROSITE" id="PS50059"/>
    </source>
</evidence>
<dbReference type="PANTHER" id="PTHR10894:SF0">
    <property type="entry name" value="NUCLEOLAR PROTEIN 56"/>
    <property type="match status" value="1"/>
</dbReference>
<dbReference type="Gene3D" id="3.10.50.40">
    <property type="match status" value="1"/>
</dbReference>
<gene>
    <name evidence="3" type="ORF">DCAR_0417807</name>
</gene>
<dbReference type="Pfam" id="PF00254">
    <property type="entry name" value="FKBP_C"/>
    <property type="match status" value="1"/>
</dbReference>
<dbReference type="GO" id="GO:0032040">
    <property type="term" value="C:small-subunit processome"/>
    <property type="evidence" value="ECO:0007669"/>
    <property type="project" value="InterPro"/>
</dbReference>
<evidence type="ECO:0000313" key="4">
    <source>
        <dbReference type="Proteomes" id="UP000077755"/>
    </source>
</evidence>
<dbReference type="GO" id="GO:0030515">
    <property type="term" value="F:snoRNA binding"/>
    <property type="evidence" value="ECO:0007669"/>
    <property type="project" value="InterPro"/>
</dbReference>
<keyword evidence="1" id="KW-0697">Rotamase</keyword>
<dbReference type="AlphaFoldDB" id="A0AAF0WZE8"/>
<dbReference type="PROSITE" id="PS50059">
    <property type="entry name" value="FKBP_PPIASE"/>
    <property type="match status" value="1"/>
</dbReference>
<feature type="domain" description="PPIase FKBP-type" evidence="2">
    <location>
        <begin position="184"/>
        <end position="280"/>
    </location>
</feature>
<dbReference type="InterPro" id="IPR046357">
    <property type="entry name" value="PPIase_dom_sf"/>
</dbReference>
<comment type="catalytic activity">
    <reaction evidence="1">
        <text>[protein]-peptidylproline (omega=180) = [protein]-peptidylproline (omega=0)</text>
        <dbReference type="Rhea" id="RHEA:16237"/>
        <dbReference type="Rhea" id="RHEA-COMP:10747"/>
        <dbReference type="Rhea" id="RHEA-COMP:10748"/>
        <dbReference type="ChEBI" id="CHEBI:83833"/>
        <dbReference type="ChEBI" id="CHEBI:83834"/>
        <dbReference type="EC" id="5.2.1.8"/>
    </reaction>
</comment>